<dbReference type="InterPro" id="IPR025662">
    <property type="entry name" value="Sigma_54_int_dom_ATP-bd_1"/>
</dbReference>
<keyword evidence="3" id="KW-0805">Transcription regulation</keyword>
<evidence type="ECO:0000256" key="3">
    <source>
        <dbReference type="ARBA" id="ARBA00023015"/>
    </source>
</evidence>
<feature type="domain" description="Response regulatory" evidence="8">
    <location>
        <begin position="13"/>
        <end position="127"/>
    </location>
</feature>
<dbReference type="PROSITE" id="PS50110">
    <property type="entry name" value="RESPONSE_REGULATORY"/>
    <property type="match status" value="1"/>
</dbReference>
<dbReference type="Gene3D" id="1.10.10.60">
    <property type="entry name" value="Homeodomain-like"/>
    <property type="match status" value="1"/>
</dbReference>
<keyword evidence="6" id="KW-0597">Phosphoprotein</keyword>
<dbReference type="PROSITE" id="PS00688">
    <property type="entry name" value="SIGMA54_INTERACT_3"/>
    <property type="match status" value="1"/>
</dbReference>
<dbReference type="PANTHER" id="PTHR32071:SF57">
    <property type="entry name" value="C4-DICARBOXYLATE TRANSPORT TRANSCRIPTIONAL REGULATORY PROTEIN DCTD"/>
    <property type="match status" value="1"/>
</dbReference>
<dbReference type="SUPFAM" id="SSF46689">
    <property type="entry name" value="Homeodomain-like"/>
    <property type="match status" value="1"/>
</dbReference>
<dbReference type="Pfam" id="PF00158">
    <property type="entry name" value="Sigma54_activat"/>
    <property type="match status" value="1"/>
</dbReference>
<dbReference type="CDD" id="cd17534">
    <property type="entry name" value="REC_DC-like"/>
    <property type="match status" value="1"/>
</dbReference>
<dbReference type="PANTHER" id="PTHR32071">
    <property type="entry name" value="TRANSCRIPTIONAL REGULATORY PROTEIN"/>
    <property type="match status" value="1"/>
</dbReference>
<dbReference type="InterPro" id="IPR025944">
    <property type="entry name" value="Sigma_54_int_dom_CS"/>
</dbReference>
<dbReference type="InterPro" id="IPR003593">
    <property type="entry name" value="AAA+_ATPase"/>
</dbReference>
<dbReference type="Pfam" id="PF02954">
    <property type="entry name" value="HTH_8"/>
    <property type="match status" value="1"/>
</dbReference>
<dbReference type="InterPro" id="IPR011006">
    <property type="entry name" value="CheY-like_superfamily"/>
</dbReference>
<dbReference type="Pfam" id="PF00072">
    <property type="entry name" value="Response_reg"/>
    <property type="match status" value="1"/>
</dbReference>
<keyword evidence="1" id="KW-0547">Nucleotide-binding</keyword>
<dbReference type="InterPro" id="IPR001789">
    <property type="entry name" value="Sig_transdc_resp-reg_receiver"/>
</dbReference>
<organism evidence="9 10">
    <name type="scientific">Flavobacterium ginsengiterrae</name>
    <dbReference type="NCBI Taxonomy" id="871695"/>
    <lineage>
        <taxon>Bacteria</taxon>
        <taxon>Pseudomonadati</taxon>
        <taxon>Bacteroidota</taxon>
        <taxon>Flavobacteriia</taxon>
        <taxon>Flavobacteriales</taxon>
        <taxon>Flavobacteriaceae</taxon>
        <taxon>Flavobacterium</taxon>
    </lineage>
</organism>
<dbReference type="InterPro" id="IPR002197">
    <property type="entry name" value="HTH_Fis"/>
</dbReference>
<dbReference type="PROSITE" id="PS50045">
    <property type="entry name" value="SIGMA54_INTERACT_4"/>
    <property type="match status" value="1"/>
</dbReference>
<dbReference type="InterPro" id="IPR025943">
    <property type="entry name" value="Sigma_54_int_dom_ATP-bd_2"/>
</dbReference>
<feature type="domain" description="Sigma-54 factor interaction" evidence="7">
    <location>
        <begin position="339"/>
        <end position="568"/>
    </location>
</feature>
<feature type="modified residue" description="4-aspartylphosphate" evidence="6">
    <location>
        <position position="63"/>
    </location>
</feature>
<dbReference type="Gene3D" id="1.10.8.60">
    <property type="match status" value="1"/>
</dbReference>
<dbReference type="SMART" id="SM00448">
    <property type="entry name" value="REC"/>
    <property type="match status" value="1"/>
</dbReference>
<evidence type="ECO:0000256" key="2">
    <source>
        <dbReference type="ARBA" id="ARBA00022840"/>
    </source>
</evidence>
<proteinExistence type="predicted"/>
<evidence type="ECO:0000256" key="1">
    <source>
        <dbReference type="ARBA" id="ARBA00022741"/>
    </source>
</evidence>
<dbReference type="Pfam" id="PF25601">
    <property type="entry name" value="AAA_lid_14"/>
    <property type="match status" value="1"/>
</dbReference>
<evidence type="ECO:0000313" key="10">
    <source>
        <dbReference type="Proteomes" id="UP001500748"/>
    </source>
</evidence>
<comment type="caution">
    <text evidence="9">The sequence shown here is derived from an EMBL/GenBank/DDBJ whole genome shotgun (WGS) entry which is preliminary data.</text>
</comment>
<evidence type="ECO:0000256" key="4">
    <source>
        <dbReference type="ARBA" id="ARBA00023125"/>
    </source>
</evidence>
<dbReference type="InterPro" id="IPR058031">
    <property type="entry name" value="AAA_lid_NorR"/>
</dbReference>
<keyword evidence="4" id="KW-0238">DNA-binding</keyword>
<dbReference type="RefSeq" id="WP_345145621.1">
    <property type="nucleotide sequence ID" value="NZ_BAABDU010000005.1"/>
</dbReference>
<evidence type="ECO:0000259" key="7">
    <source>
        <dbReference type="PROSITE" id="PS50045"/>
    </source>
</evidence>
<dbReference type="EMBL" id="BAABDU010000005">
    <property type="protein sequence ID" value="GAA3774811.1"/>
    <property type="molecule type" value="Genomic_DNA"/>
</dbReference>
<accession>A0ABP7GXH5</accession>
<sequence>MEFQNNAENKKMKILIVEDQFIEANDLRFILQKADYQVIGVAKSVSQALEAIEKETPDLVFLDIRLKGKETGIDLAKELNKNHIGFIYLSANSNKSILEEAKKTHPYGFIVKPFRAKDVLITLEIACYRHKHSLESHSQQENILRESIETISNSPVKWENALVQLAQVMQTYIPFDYIRTGFITEDPNPIGLVRKNFDNYEVIDADKFSKITGKTKQELFELKENSPKLEFPKIYEGDSFTEIFQSSPIKRMIAQSFGLKSFIAFPVRIENQGIFNFFFFCRNANCFTDEHLSLLTKLETVFAKFVSVMNTSKREVITAVVKKKESIVVKEKASEFCSMIGSSKKILTVFDHIQKVAPSETSVLILGESGTGKEKVAQSIHQLSPRKNKPLVVINCGAVPDNLAESLFFGHEKGAFTGALEKRIGKFEAADGGTVFLDEIGEMPMLMQIKLLRVLQEKEIERVGGTSPIKVNVRIIAATNRNLEEEIAAGRFRLDLYYRLHVFPITVPSLRERRDDIPALVSHFITSFSESLGKKAPQITDHALQQMENYDWPGNIRELEHIVQRAILLSSDSKINEIPLPGNSKKSEEEKTQEFLIQTIHENERDYITYILKRCKGKISGKGGAAEILNIPASTLYSKMKKLGVNSLNQ</sequence>
<dbReference type="SUPFAM" id="SSF52540">
    <property type="entry name" value="P-loop containing nucleoside triphosphate hydrolases"/>
    <property type="match status" value="1"/>
</dbReference>
<dbReference type="SMART" id="SM00382">
    <property type="entry name" value="AAA"/>
    <property type="match status" value="1"/>
</dbReference>
<dbReference type="PROSITE" id="PS00675">
    <property type="entry name" value="SIGMA54_INTERACT_1"/>
    <property type="match status" value="1"/>
</dbReference>
<evidence type="ECO:0000313" key="9">
    <source>
        <dbReference type="EMBL" id="GAA3774811.1"/>
    </source>
</evidence>
<evidence type="ECO:0008006" key="11">
    <source>
        <dbReference type="Google" id="ProtNLM"/>
    </source>
</evidence>
<dbReference type="CDD" id="cd00009">
    <property type="entry name" value="AAA"/>
    <property type="match status" value="1"/>
</dbReference>
<evidence type="ECO:0000259" key="8">
    <source>
        <dbReference type="PROSITE" id="PS50110"/>
    </source>
</evidence>
<dbReference type="Gene3D" id="3.40.50.300">
    <property type="entry name" value="P-loop containing nucleotide triphosphate hydrolases"/>
    <property type="match status" value="1"/>
</dbReference>
<keyword evidence="5" id="KW-0804">Transcription</keyword>
<keyword evidence="2" id="KW-0067">ATP-binding</keyword>
<evidence type="ECO:0000256" key="5">
    <source>
        <dbReference type="ARBA" id="ARBA00023163"/>
    </source>
</evidence>
<keyword evidence="10" id="KW-1185">Reference proteome</keyword>
<reference evidence="10" key="1">
    <citation type="journal article" date="2019" name="Int. J. Syst. Evol. Microbiol.">
        <title>The Global Catalogue of Microorganisms (GCM) 10K type strain sequencing project: providing services to taxonomists for standard genome sequencing and annotation.</title>
        <authorList>
            <consortium name="The Broad Institute Genomics Platform"/>
            <consortium name="The Broad Institute Genome Sequencing Center for Infectious Disease"/>
            <person name="Wu L."/>
            <person name="Ma J."/>
        </authorList>
    </citation>
    <scope>NUCLEOTIDE SEQUENCE [LARGE SCALE GENOMIC DNA]</scope>
    <source>
        <strain evidence="10">JCM 17337</strain>
    </source>
</reference>
<evidence type="ECO:0000256" key="6">
    <source>
        <dbReference type="PROSITE-ProRule" id="PRU00169"/>
    </source>
</evidence>
<dbReference type="PROSITE" id="PS00676">
    <property type="entry name" value="SIGMA54_INTERACT_2"/>
    <property type="match status" value="1"/>
</dbReference>
<dbReference type="SUPFAM" id="SSF52172">
    <property type="entry name" value="CheY-like"/>
    <property type="match status" value="1"/>
</dbReference>
<name>A0ABP7GXH5_9FLAO</name>
<gene>
    <name evidence="9" type="ORF">GCM10022423_31970</name>
</gene>
<dbReference type="Proteomes" id="UP001500748">
    <property type="component" value="Unassembled WGS sequence"/>
</dbReference>
<protein>
    <recommendedName>
        <fullName evidence="11">Transcriptional regulator with GAF, ATPase, and Fis domain</fullName>
    </recommendedName>
</protein>
<dbReference type="InterPro" id="IPR009057">
    <property type="entry name" value="Homeodomain-like_sf"/>
</dbReference>
<dbReference type="InterPro" id="IPR002078">
    <property type="entry name" value="Sigma_54_int"/>
</dbReference>
<dbReference type="Gene3D" id="3.40.50.2300">
    <property type="match status" value="1"/>
</dbReference>
<dbReference type="InterPro" id="IPR027417">
    <property type="entry name" value="P-loop_NTPase"/>
</dbReference>